<evidence type="ECO:0000256" key="5">
    <source>
        <dbReference type="SAM" id="Coils"/>
    </source>
</evidence>
<feature type="transmembrane region" description="Helical" evidence="6">
    <location>
        <begin position="50"/>
        <end position="68"/>
    </location>
</feature>
<feature type="transmembrane region" description="Helical" evidence="6">
    <location>
        <begin position="150"/>
        <end position="170"/>
    </location>
</feature>
<evidence type="ECO:0000256" key="1">
    <source>
        <dbReference type="ARBA" id="ARBA00004141"/>
    </source>
</evidence>
<dbReference type="Pfam" id="PF13515">
    <property type="entry name" value="FUSC_2"/>
    <property type="match status" value="1"/>
</dbReference>
<feature type="transmembrane region" description="Helical" evidence="6">
    <location>
        <begin position="109"/>
        <end position="138"/>
    </location>
</feature>
<dbReference type="EMBL" id="JAVHUY010000017">
    <property type="protein sequence ID" value="MDQ7906655.1"/>
    <property type="molecule type" value="Genomic_DNA"/>
</dbReference>
<comment type="caution">
    <text evidence="8">The sequence shown here is derived from an EMBL/GenBank/DDBJ whole genome shotgun (WGS) entry which is preliminary data.</text>
</comment>
<proteinExistence type="predicted"/>
<feature type="coiled-coil region" evidence="5">
    <location>
        <begin position="206"/>
        <end position="233"/>
    </location>
</feature>
<evidence type="ECO:0000313" key="9">
    <source>
        <dbReference type="Proteomes" id="UP001230908"/>
    </source>
</evidence>
<evidence type="ECO:0000259" key="7">
    <source>
        <dbReference type="Pfam" id="PF13515"/>
    </source>
</evidence>
<feature type="transmembrane region" description="Helical" evidence="6">
    <location>
        <begin position="75"/>
        <end position="97"/>
    </location>
</feature>
<organism evidence="8 9">
    <name type="scientific">Phytohabitans maris</name>
    <dbReference type="NCBI Taxonomy" id="3071409"/>
    <lineage>
        <taxon>Bacteria</taxon>
        <taxon>Bacillati</taxon>
        <taxon>Actinomycetota</taxon>
        <taxon>Actinomycetes</taxon>
        <taxon>Micromonosporales</taxon>
        <taxon>Micromonosporaceae</taxon>
    </lineage>
</organism>
<evidence type="ECO:0000256" key="4">
    <source>
        <dbReference type="ARBA" id="ARBA00023136"/>
    </source>
</evidence>
<dbReference type="Proteomes" id="UP001230908">
    <property type="component" value="Unassembled WGS sequence"/>
</dbReference>
<gene>
    <name evidence="8" type="ORF">RB614_19245</name>
</gene>
<accession>A0ABU0ZI29</accession>
<keyword evidence="2 6" id="KW-0812">Transmembrane</keyword>
<keyword evidence="9" id="KW-1185">Reference proteome</keyword>
<keyword evidence="4 6" id="KW-0472">Membrane</keyword>
<evidence type="ECO:0000313" key="8">
    <source>
        <dbReference type="EMBL" id="MDQ7906655.1"/>
    </source>
</evidence>
<comment type="subcellular location">
    <subcellularLocation>
        <location evidence="1">Membrane</location>
        <topology evidence="1">Multi-pass membrane protein</topology>
    </subcellularLocation>
</comment>
<feature type="domain" description="Integral membrane bound transporter" evidence="7">
    <location>
        <begin position="39"/>
        <end position="161"/>
    </location>
</feature>
<feature type="transmembrane region" description="Helical" evidence="6">
    <location>
        <begin position="25"/>
        <end position="44"/>
    </location>
</feature>
<dbReference type="InterPro" id="IPR049453">
    <property type="entry name" value="Memb_transporter_dom"/>
</dbReference>
<evidence type="ECO:0000256" key="2">
    <source>
        <dbReference type="ARBA" id="ARBA00022692"/>
    </source>
</evidence>
<keyword evidence="3 6" id="KW-1133">Transmembrane helix</keyword>
<keyword evidence="5" id="KW-0175">Coiled coil</keyword>
<reference evidence="8 9" key="1">
    <citation type="submission" date="2023-08" db="EMBL/GenBank/DDBJ databases">
        <title>Phytohabitans sansha sp. nov., isolated from marine sediment.</title>
        <authorList>
            <person name="Zhao Y."/>
            <person name="Yi K."/>
        </authorList>
    </citation>
    <scope>NUCLEOTIDE SEQUENCE [LARGE SCALE GENOMIC DNA]</scope>
    <source>
        <strain evidence="8 9">ZYX-F-186</strain>
    </source>
</reference>
<evidence type="ECO:0000256" key="3">
    <source>
        <dbReference type="ARBA" id="ARBA00022989"/>
    </source>
</evidence>
<sequence length="377" mass="39264">MVLATDELARRTGAQLRDRVRRVRMNVLLALQAGVAAGLAWLVAHELIGHRAPFFAPIAAVITLAVSVGQRLRRAFELVFGVAIGIAVGDLLIYLIGTGAWQIGLVVTLAIVTAIFVGGGSALITQAASSAVLVATLTPPTTSGISYERFVDALVGGLVGLGVMALLLPVNPLTVVGRAAQPALDVLAEGLTGTAEALAARDVERLEAVLARLRAAEGDLRALQEAIGAASETAALAPARWRTRGALGQYIDAADHVAHTLRNSRVLVRRALALVRDGEALPAALVEAVEALGEAVGWLRRELADGIEPVAARERALRAASEAGIAYAEGVDFSGSVIVAQVRSAAIDLVQASGLDANEAGRRVRRAVGRHIPPDRR</sequence>
<evidence type="ECO:0000256" key="6">
    <source>
        <dbReference type="SAM" id="Phobius"/>
    </source>
</evidence>
<dbReference type="RefSeq" id="WP_308713938.1">
    <property type="nucleotide sequence ID" value="NZ_JAVHUY010000017.1"/>
</dbReference>
<protein>
    <submittedName>
        <fullName evidence="8">FUSC family protein</fullName>
    </submittedName>
</protein>
<name>A0ABU0ZI29_9ACTN</name>